<feature type="chain" id="PRO_5046624478" evidence="3">
    <location>
        <begin position="28"/>
        <end position="345"/>
    </location>
</feature>
<evidence type="ECO:0000259" key="4">
    <source>
        <dbReference type="Pfam" id="PF04213"/>
    </source>
</evidence>
<feature type="compositionally biased region" description="Polar residues" evidence="1">
    <location>
        <begin position="294"/>
        <end position="304"/>
    </location>
</feature>
<feature type="transmembrane region" description="Helical" evidence="2">
    <location>
        <begin position="310"/>
        <end position="331"/>
    </location>
</feature>
<evidence type="ECO:0000256" key="2">
    <source>
        <dbReference type="SAM" id="Phobius"/>
    </source>
</evidence>
<feature type="compositionally biased region" description="Low complexity" evidence="1">
    <location>
        <begin position="248"/>
        <end position="292"/>
    </location>
</feature>
<organism evidence="5 6">
    <name type="scientific">Corynebacterium stercoris</name>
    <dbReference type="NCBI Taxonomy" id="2943490"/>
    <lineage>
        <taxon>Bacteria</taxon>
        <taxon>Bacillati</taxon>
        <taxon>Actinomycetota</taxon>
        <taxon>Actinomycetes</taxon>
        <taxon>Mycobacteriales</taxon>
        <taxon>Corynebacteriaceae</taxon>
        <taxon>Corynebacterium</taxon>
    </lineage>
</organism>
<keyword evidence="2" id="KW-0472">Membrane</keyword>
<name>A0ABT1G124_9CORY</name>
<feature type="region of interest" description="Disordered" evidence="1">
    <location>
        <begin position="248"/>
        <end position="304"/>
    </location>
</feature>
<comment type="caution">
    <text evidence="5">The sequence shown here is derived from an EMBL/GenBank/DDBJ whole genome shotgun (WGS) entry which is preliminary data.</text>
</comment>
<evidence type="ECO:0000256" key="1">
    <source>
        <dbReference type="SAM" id="MobiDB-lite"/>
    </source>
</evidence>
<gene>
    <name evidence="5" type="ORF">M5J20_05740</name>
</gene>
<dbReference type="EMBL" id="JAMFTQ010000005">
    <property type="protein sequence ID" value="MCP1387690.1"/>
    <property type="molecule type" value="Genomic_DNA"/>
</dbReference>
<feature type="domain" description="Htaa" evidence="4">
    <location>
        <begin position="36"/>
        <end position="235"/>
    </location>
</feature>
<dbReference type="Proteomes" id="UP001204000">
    <property type="component" value="Unassembled WGS sequence"/>
</dbReference>
<evidence type="ECO:0000256" key="3">
    <source>
        <dbReference type="SAM" id="SignalP"/>
    </source>
</evidence>
<dbReference type="InterPro" id="IPR007331">
    <property type="entry name" value="Htaa"/>
</dbReference>
<dbReference type="RefSeq" id="WP_253577426.1">
    <property type="nucleotide sequence ID" value="NZ_JAMFTQ010000005.1"/>
</dbReference>
<reference evidence="5" key="1">
    <citation type="submission" date="2022-05" db="EMBL/GenBank/DDBJ databases">
        <title>Corynebacterium sp. TA-R-1 sp. nov., isolated from human feces.</title>
        <authorList>
            <person name="Shamsuzzaman M."/>
            <person name="Dahal R.H."/>
        </authorList>
    </citation>
    <scope>NUCLEOTIDE SEQUENCE</scope>
    <source>
        <strain evidence="5">TA-R-1</strain>
    </source>
</reference>
<proteinExistence type="predicted"/>
<keyword evidence="2" id="KW-1133">Transmembrane helix</keyword>
<keyword evidence="2" id="KW-0812">Transmembrane</keyword>
<dbReference type="Pfam" id="PF04213">
    <property type="entry name" value="HtaA"/>
    <property type="match status" value="1"/>
</dbReference>
<keyword evidence="3" id="KW-0732">Signal</keyword>
<feature type="signal peptide" evidence="3">
    <location>
        <begin position="1"/>
        <end position="27"/>
    </location>
</feature>
<protein>
    <submittedName>
        <fullName evidence="5">HtaA domain-containing protein</fullName>
    </submittedName>
</protein>
<accession>A0ABT1G124</accession>
<evidence type="ECO:0000313" key="5">
    <source>
        <dbReference type="EMBL" id="MCP1387690.1"/>
    </source>
</evidence>
<evidence type="ECO:0000313" key="6">
    <source>
        <dbReference type="Proteomes" id="UP001204000"/>
    </source>
</evidence>
<keyword evidence="6" id="KW-1185">Reference proteome</keyword>
<sequence length="345" mass="36184">MRTHQLLAPVTALALLGGAVVAPQASAATEVPGIASGRLDWNLKRSFSNYVTGPIAKGKVTVNAPADTTNFKGFLEHKPPSQNFQRDEAPLKYGFKLDPQRSNLDANGKGVLAFDGSVRWTGHKAFAPEGQDHGLDVQFSDVKVHVDGTAGKISLDYVVRGTNITGDQSALNERGDDAVFATFTLPEPIKPTAGGSFTTSPGGVTRDSGIKTTLTEEGAKKVMIGFYKAEEYTDALLDLKIDFKELQKPAPSAPAAPSSTKSAPSSSAQPSSSKPAPSESSTPATTSAQPTQPNTPEGSSGNNDIGNTKIIVPVIITLVSLLAFGGALAFVGQQWLPQIMQGMKH</sequence>